<accession>D8QNR1</accession>
<sequence>MAVPETFFFSVKSMVQYLSQAGRQQSLEGMYTSISYWVCVFLHNSIIDLMWCFEQWELEVKGIICWLGEFYLFKRFLHANERPLGCYAGLDCQIRVGAIEQDGSIRVNQSFTFDIKDPNNAVLLLHVVSKTRFGGEDSLGISTEVHVADLLVKKGGGQDGKTKWYDLSGKRLMPGKVLMDLDARIAEPEHDISVFLGTWNVGNARPAVDLSSWLITKSKHAELL</sequence>
<keyword evidence="2" id="KW-1185">Reference proteome</keyword>
<protein>
    <recommendedName>
        <fullName evidence="3">Inositol polyphosphate-related phosphatase domain-containing protein</fullName>
    </recommendedName>
</protein>
<dbReference type="InParanoid" id="D8QNR1"/>
<evidence type="ECO:0008006" key="3">
    <source>
        <dbReference type="Google" id="ProtNLM"/>
    </source>
</evidence>
<dbReference type="HOGENOM" id="CLU_1236824_0_0_1"/>
<dbReference type="KEGG" id="smo:SELMODRAFT_403002"/>
<gene>
    <name evidence="1" type="ORF">SELMODRAFT_403002</name>
</gene>
<dbReference type="InterPro" id="IPR035892">
    <property type="entry name" value="C2_domain_sf"/>
</dbReference>
<dbReference type="Proteomes" id="UP000001514">
    <property type="component" value="Unassembled WGS sequence"/>
</dbReference>
<dbReference type="EMBL" id="GL377565">
    <property type="protein sequence ID" value="EFJ38150.1"/>
    <property type="molecule type" value="Genomic_DNA"/>
</dbReference>
<dbReference type="STRING" id="88036.D8QNR1"/>
<evidence type="ECO:0000313" key="2">
    <source>
        <dbReference type="Proteomes" id="UP000001514"/>
    </source>
</evidence>
<evidence type="ECO:0000313" key="1">
    <source>
        <dbReference type="EMBL" id="EFJ38150.1"/>
    </source>
</evidence>
<dbReference type="AlphaFoldDB" id="D8QNR1"/>
<proteinExistence type="predicted"/>
<reference evidence="1 2" key="1">
    <citation type="journal article" date="2011" name="Science">
        <title>The Selaginella genome identifies genetic changes associated with the evolution of vascular plants.</title>
        <authorList>
            <person name="Banks J.A."/>
            <person name="Nishiyama T."/>
            <person name="Hasebe M."/>
            <person name="Bowman J.L."/>
            <person name="Gribskov M."/>
            <person name="dePamphilis C."/>
            <person name="Albert V.A."/>
            <person name="Aono N."/>
            <person name="Aoyama T."/>
            <person name="Ambrose B.A."/>
            <person name="Ashton N.W."/>
            <person name="Axtell M.J."/>
            <person name="Barker E."/>
            <person name="Barker M.S."/>
            <person name="Bennetzen J.L."/>
            <person name="Bonawitz N.D."/>
            <person name="Chapple C."/>
            <person name="Cheng C."/>
            <person name="Correa L.G."/>
            <person name="Dacre M."/>
            <person name="DeBarry J."/>
            <person name="Dreyer I."/>
            <person name="Elias M."/>
            <person name="Engstrom E.M."/>
            <person name="Estelle M."/>
            <person name="Feng L."/>
            <person name="Finet C."/>
            <person name="Floyd S.K."/>
            <person name="Frommer W.B."/>
            <person name="Fujita T."/>
            <person name="Gramzow L."/>
            <person name="Gutensohn M."/>
            <person name="Harholt J."/>
            <person name="Hattori M."/>
            <person name="Heyl A."/>
            <person name="Hirai T."/>
            <person name="Hiwatashi Y."/>
            <person name="Ishikawa M."/>
            <person name="Iwata M."/>
            <person name="Karol K.G."/>
            <person name="Koehler B."/>
            <person name="Kolukisaoglu U."/>
            <person name="Kubo M."/>
            <person name="Kurata T."/>
            <person name="Lalonde S."/>
            <person name="Li K."/>
            <person name="Li Y."/>
            <person name="Litt A."/>
            <person name="Lyons E."/>
            <person name="Manning G."/>
            <person name="Maruyama T."/>
            <person name="Michael T.P."/>
            <person name="Mikami K."/>
            <person name="Miyazaki S."/>
            <person name="Morinaga S."/>
            <person name="Murata T."/>
            <person name="Mueller-Roeber B."/>
            <person name="Nelson D.R."/>
            <person name="Obara M."/>
            <person name="Oguri Y."/>
            <person name="Olmstead R.G."/>
            <person name="Onodera N."/>
            <person name="Petersen B.L."/>
            <person name="Pils B."/>
            <person name="Prigge M."/>
            <person name="Rensing S.A."/>
            <person name="Riano-Pachon D.M."/>
            <person name="Roberts A.W."/>
            <person name="Sato Y."/>
            <person name="Scheller H.V."/>
            <person name="Schulz B."/>
            <person name="Schulz C."/>
            <person name="Shakirov E.V."/>
            <person name="Shibagaki N."/>
            <person name="Shinohara N."/>
            <person name="Shippen D.E."/>
            <person name="Soerensen I."/>
            <person name="Sotooka R."/>
            <person name="Sugimoto N."/>
            <person name="Sugita M."/>
            <person name="Sumikawa N."/>
            <person name="Tanurdzic M."/>
            <person name="Theissen G."/>
            <person name="Ulvskov P."/>
            <person name="Wakazuki S."/>
            <person name="Weng J.K."/>
            <person name="Willats W.W."/>
            <person name="Wipf D."/>
            <person name="Wolf P.G."/>
            <person name="Yang L."/>
            <person name="Zimmer A.D."/>
            <person name="Zhu Q."/>
            <person name="Mitros T."/>
            <person name="Hellsten U."/>
            <person name="Loque D."/>
            <person name="Otillar R."/>
            <person name="Salamov A."/>
            <person name="Schmutz J."/>
            <person name="Shapiro H."/>
            <person name="Lindquist E."/>
            <person name="Lucas S."/>
            <person name="Rokhsar D."/>
            <person name="Grigoriev I.V."/>
        </authorList>
    </citation>
    <scope>NUCLEOTIDE SEQUENCE [LARGE SCALE GENOMIC DNA]</scope>
</reference>
<dbReference type="CDD" id="cd00030">
    <property type="entry name" value="C2"/>
    <property type="match status" value="1"/>
</dbReference>
<dbReference type="Gramene" id="EFJ38150">
    <property type="protein sequence ID" value="EFJ38150"/>
    <property type="gene ID" value="SELMODRAFT_403002"/>
</dbReference>
<organism evidence="2">
    <name type="scientific">Selaginella moellendorffii</name>
    <name type="common">Spikemoss</name>
    <dbReference type="NCBI Taxonomy" id="88036"/>
    <lineage>
        <taxon>Eukaryota</taxon>
        <taxon>Viridiplantae</taxon>
        <taxon>Streptophyta</taxon>
        <taxon>Embryophyta</taxon>
        <taxon>Tracheophyta</taxon>
        <taxon>Lycopodiopsida</taxon>
        <taxon>Selaginellales</taxon>
        <taxon>Selaginellaceae</taxon>
        <taxon>Selaginella</taxon>
    </lineage>
</organism>
<name>D8QNR1_SELML</name>
<dbReference type="SUPFAM" id="SSF49562">
    <property type="entry name" value="C2 domain (Calcium/lipid-binding domain, CaLB)"/>
    <property type="match status" value="1"/>
</dbReference>